<keyword evidence="1" id="KW-0106">Calcium</keyword>
<dbReference type="InterPro" id="IPR002048">
    <property type="entry name" value="EF_hand_dom"/>
</dbReference>
<evidence type="ECO:0000313" key="5">
    <source>
        <dbReference type="Proteomes" id="UP000256970"/>
    </source>
</evidence>
<feature type="transmembrane region" description="Helical" evidence="2">
    <location>
        <begin position="99"/>
        <end position="121"/>
    </location>
</feature>
<sequence length="156" mass="17839">MGIKDTPMFRKWARKAFDEIDMDKTGRVDYKEVCIGILKIYDSLNAKFPAHVIAPKRVEMLDMCRKYDKDGNGTIEFEEFLEMSKVLVGSRKNFTESLVWKYFSVLTLKVVICPLAAAYLIKYLRSIEAPMAERLPVAPLASILEMGIKFMAAKTD</sequence>
<dbReference type="InterPro" id="IPR018247">
    <property type="entry name" value="EF_Hand_1_Ca_BS"/>
</dbReference>
<feature type="domain" description="EF-hand" evidence="3">
    <location>
        <begin position="55"/>
        <end position="90"/>
    </location>
</feature>
<evidence type="ECO:0000259" key="3">
    <source>
        <dbReference type="PROSITE" id="PS50222"/>
    </source>
</evidence>
<reference evidence="4 5" key="1">
    <citation type="submission" date="2016-10" db="EMBL/GenBank/DDBJ databases">
        <authorList>
            <person name="Cai Z."/>
        </authorList>
    </citation>
    <scope>NUCLEOTIDE SEQUENCE [LARGE SCALE GENOMIC DNA]</scope>
</reference>
<dbReference type="OrthoDB" id="47513at2759"/>
<feature type="domain" description="EF-hand" evidence="3">
    <location>
        <begin position="8"/>
        <end position="43"/>
    </location>
</feature>
<dbReference type="Proteomes" id="UP000256970">
    <property type="component" value="Unassembled WGS sequence"/>
</dbReference>
<keyword evidence="5" id="KW-1185">Reference proteome</keyword>
<dbReference type="PROSITE" id="PS00018">
    <property type="entry name" value="EF_HAND_1"/>
    <property type="match status" value="2"/>
</dbReference>
<dbReference type="Pfam" id="PF13499">
    <property type="entry name" value="EF-hand_7"/>
    <property type="match status" value="1"/>
</dbReference>
<dbReference type="InterPro" id="IPR011992">
    <property type="entry name" value="EF-hand-dom_pair"/>
</dbReference>
<keyword evidence="2" id="KW-0812">Transmembrane</keyword>
<evidence type="ECO:0000313" key="4">
    <source>
        <dbReference type="EMBL" id="SZX70302.1"/>
    </source>
</evidence>
<dbReference type="SUPFAM" id="SSF47473">
    <property type="entry name" value="EF-hand"/>
    <property type="match status" value="1"/>
</dbReference>
<keyword evidence="2" id="KW-0472">Membrane</keyword>
<dbReference type="Gene3D" id="1.10.238.10">
    <property type="entry name" value="EF-hand"/>
    <property type="match status" value="1"/>
</dbReference>
<keyword evidence="2" id="KW-1133">Transmembrane helix</keyword>
<gene>
    <name evidence="4" type="ORF">BQ4739_LOCUS10527</name>
</gene>
<organism evidence="4 5">
    <name type="scientific">Tetradesmus obliquus</name>
    <name type="common">Green alga</name>
    <name type="synonym">Acutodesmus obliquus</name>
    <dbReference type="NCBI Taxonomy" id="3088"/>
    <lineage>
        <taxon>Eukaryota</taxon>
        <taxon>Viridiplantae</taxon>
        <taxon>Chlorophyta</taxon>
        <taxon>core chlorophytes</taxon>
        <taxon>Chlorophyceae</taxon>
        <taxon>CS clade</taxon>
        <taxon>Sphaeropleales</taxon>
        <taxon>Scenedesmaceae</taxon>
        <taxon>Tetradesmus</taxon>
    </lineage>
</organism>
<proteinExistence type="predicted"/>
<dbReference type="GO" id="GO:0005509">
    <property type="term" value="F:calcium ion binding"/>
    <property type="evidence" value="ECO:0007669"/>
    <property type="project" value="InterPro"/>
</dbReference>
<evidence type="ECO:0000256" key="1">
    <source>
        <dbReference type="ARBA" id="ARBA00022837"/>
    </source>
</evidence>
<dbReference type="EMBL" id="FNXT01000985">
    <property type="protein sequence ID" value="SZX70302.1"/>
    <property type="molecule type" value="Genomic_DNA"/>
</dbReference>
<protein>
    <recommendedName>
        <fullName evidence="3">EF-hand domain-containing protein</fullName>
    </recommendedName>
</protein>
<dbReference type="PROSITE" id="PS50222">
    <property type="entry name" value="EF_HAND_2"/>
    <property type="match status" value="2"/>
</dbReference>
<name>A0A383VZN9_TETOB</name>
<accession>A0A383VZN9</accession>
<dbReference type="AlphaFoldDB" id="A0A383VZN9"/>
<dbReference type="CDD" id="cd00051">
    <property type="entry name" value="EFh"/>
    <property type="match status" value="1"/>
</dbReference>
<evidence type="ECO:0000256" key="2">
    <source>
        <dbReference type="SAM" id="Phobius"/>
    </source>
</evidence>
<dbReference type="SMART" id="SM00054">
    <property type="entry name" value="EFh"/>
    <property type="match status" value="2"/>
</dbReference>